<dbReference type="GO" id="GO:0016973">
    <property type="term" value="P:poly(A)+ mRNA export from nucleus"/>
    <property type="evidence" value="ECO:0007669"/>
    <property type="project" value="TreeGrafter"/>
</dbReference>
<keyword evidence="4" id="KW-0509">mRNA transport</keyword>
<name>A0A317SIB4_9PEZI</name>
<dbReference type="PANTHER" id="PTHR11225:SF4">
    <property type="entry name" value="NUCLEAR PORE COMPLEX PROTEIN NUP93"/>
    <property type="match status" value="1"/>
</dbReference>
<keyword evidence="4" id="KW-0813">Transport</keyword>
<keyword evidence="4" id="KW-0811">Translocation</keyword>
<proteinExistence type="inferred from homology"/>
<dbReference type="GO" id="GO:0006606">
    <property type="term" value="P:protein import into nucleus"/>
    <property type="evidence" value="ECO:0007669"/>
    <property type="project" value="TreeGrafter"/>
</dbReference>
<dbReference type="AlphaFoldDB" id="A0A317SIB4"/>
<dbReference type="EMBL" id="PYWC01000079">
    <property type="protein sequence ID" value="PWW73497.1"/>
    <property type="molecule type" value="Genomic_DNA"/>
</dbReference>
<comment type="subcellular location">
    <subcellularLocation>
        <location evidence="1">Nucleus envelope</location>
    </subcellularLocation>
    <subcellularLocation>
        <location evidence="4">Nucleus</location>
        <location evidence="4">Nuclear pore complex</location>
    </subcellularLocation>
</comment>
<dbReference type="GO" id="GO:0017056">
    <property type="term" value="F:structural constituent of nuclear pore"/>
    <property type="evidence" value="ECO:0007669"/>
    <property type="project" value="InterPro"/>
</dbReference>
<keyword evidence="6" id="KW-1185">Reference proteome</keyword>
<dbReference type="PANTHER" id="PTHR11225">
    <property type="entry name" value="NUCLEAR PORE COMPLEX PROTEIN NUP93 NUCLEOPORIN NUP93 DEAD EYE PROTEIN"/>
    <property type="match status" value="1"/>
</dbReference>
<comment type="caution">
    <text evidence="5">The sequence shown here is derived from an EMBL/GenBank/DDBJ whole genome shotgun (WGS) entry which is preliminary data.</text>
</comment>
<evidence type="ECO:0000313" key="5">
    <source>
        <dbReference type="EMBL" id="PWW73497.1"/>
    </source>
</evidence>
<keyword evidence="4" id="KW-0653">Protein transport</keyword>
<dbReference type="InterPro" id="IPR007231">
    <property type="entry name" value="Nucleoporin_int_Nup93/Nic96"/>
</dbReference>
<dbReference type="Pfam" id="PF04097">
    <property type="entry name" value="Nic96"/>
    <property type="match status" value="1"/>
</dbReference>
<accession>A0A317SIB4</accession>
<dbReference type="OrthoDB" id="1918363at2759"/>
<organism evidence="5 6">
    <name type="scientific">Tuber magnatum</name>
    <name type="common">white Piedmont truffle</name>
    <dbReference type="NCBI Taxonomy" id="42249"/>
    <lineage>
        <taxon>Eukaryota</taxon>
        <taxon>Fungi</taxon>
        <taxon>Dikarya</taxon>
        <taxon>Ascomycota</taxon>
        <taxon>Pezizomycotina</taxon>
        <taxon>Pezizomycetes</taxon>
        <taxon>Pezizales</taxon>
        <taxon>Tuberaceae</taxon>
        <taxon>Tuber</taxon>
    </lineage>
</organism>
<evidence type="ECO:0000256" key="4">
    <source>
        <dbReference type="RuleBase" id="RU364035"/>
    </source>
</evidence>
<evidence type="ECO:0000256" key="2">
    <source>
        <dbReference type="ARBA" id="ARBA00010186"/>
    </source>
</evidence>
<gene>
    <name evidence="5" type="ORF">C7212DRAFT_285229</name>
</gene>
<evidence type="ECO:0000256" key="1">
    <source>
        <dbReference type="ARBA" id="ARBA00004259"/>
    </source>
</evidence>
<keyword evidence="3 4" id="KW-0539">Nucleus</keyword>
<reference evidence="5 6" key="1">
    <citation type="submission" date="2018-03" db="EMBL/GenBank/DDBJ databases">
        <title>Genomes of Pezizomycetes fungi and the evolution of truffles.</title>
        <authorList>
            <person name="Murat C."/>
            <person name="Payen T."/>
            <person name="Noel B."/>
            <person name="Kuo A."/>
            <person name="Martin F.M."/>
        </authorList>
    </citation>
    <scope>NUCLEOTIDE SEQUENCE [LARGE SCALE GENOMIC DNA]</scope>
    <source>
        <strain evidence="5">091103-1</strain>
    </source>
</reference>
<comment type="similarity">
    <text evidence="2 4">Belongs to the nucleoporin interacting component (NIC) family.</text>
</comment>
<dbReference type="Proteomes" id="UP000246991">
    <property type="component" value="Unassembled WGS sequence"/>
</dbReference>
<dbReference type="GO" id="GO:0005643">
    <property type="term" value="C:nuclear pore"/>
    <property type="evidence" value="ECO:0007669"/>
    <property type="project" value="UniProtKB-SubCell"/>
</dbReference>
<protein>
    <recommendedName>
        <fullName evidence="4">Nuclear pore protein</fullName>
    </recommendedName>
</protein>
<keyword evidence="4" id="KW-0472">Membrane</keyword>
<evidence type="ECO:0000313" key="6">
    <source>
        <dbReference type="Proteomes" id="UP000246991"/>
    </source>
</evidence>
<keyword evidence="4" id="KW-0906">Nuclear pore complex</keyword>
<evidence type="ECO:0000256" key="3">
    <source>
        <dbReference type="ARBA" id="ARBA00023242"/>
    </source>
</evidence>
<dbReference type="STRING" id="42249.A0A317SIB4"/>
<sequence>MAEPVANFPTSTLFSSLLEQSRKLRQGQDSGELPPIQLGLSEIERRAKELRRAPGGQRQTDARAHYLLAAGGINTDEVLRDLDSIDFQNAYEPSSFRADTDLDACSTSIYIRILLLTTGQTYLRNRKEQNVMSSIEDGMRRTGRDFDAFVAKNVTMEWESQKQRIFEHFGLAPRSAAAAGGNPPDLRASGFGGGLSAFGASSFGRSRLNSSFGPGRGLQTGVWSKSTLGNSVLGRSTSAAASSGHQGTLFGDIDPGRQLELSRQVQVRQQHYALAIKHMNEVRLESGNAARGAFPVMKTFGDITGESGTDLLTVQLHDSWKLLSYITGESEVHDANPFSGPRERGFVKDYVINTASDGQEASRIRKHVQKGSRKFLEKQYRDVVESAIAENPQIAKVGGIPSVFHKFRGYINIKLATNKDIPEWDIKNFDFVADVPCWALIFYLIRAGYLEEADEFVRQNQQSFQKLDRSFPTYLHAYCSAGDERRLPRNLLDRIQAEYNNRVKHSEDTKDIFKPAVYKIIGRCELTKRSVPTVMPTAEDWMWLQLVLAREIDRSTDPAHEVFTMQDLQKGVIQFGAKHFGTKGSNVGLYFQMLLMSGLFEDAVHYLYSFQFVDGVHFAIALTYYGLLRPTANPAKADTDLLTLGPKGEKQINFPRLIGYYTRDFRTPNAEEAVDYLCLICLNGDLPSPAGDQHLTICHDALRELVLETREFTKLLGDVHADGTRQKGAIERRMKLIKLDDQREYLRTITEQAAGQANDDGRASDAVLLYHLAEDFETVVEIINKNLSDSIASEDVALDFGHRAGTPALPSAGSSLTSVDDPVQLANRMLSMYTNSAAMYSKISIRSREAAEVLLSIAEAKKRYREGKWELCLRIIQDVDVIPIEKDVDVGSIRRRAQNFGTLHDTVARNVGILLKMTVECCSRLSAELRDSMYADASRSQKVNELGTRAKNVMIYAGMIQYKLPAHVYEFINSRDVTEGF</sequence>